<dbReference type="CDD" id="cd03349">
    <property type="entry name" value="LbH_XAT"/>
    <property type="match status" value="1"/>
</dbReference>
<dbReference type="Pfam" id="PF00132">
    <property type="entry name" value="Hexapep"/>
    <property type="match status" value="1"/>
</dbReference>
<dbReference type="RefSeq" id="WP_075058705.1">
    <property type="nucleotide sequence ID" value="NZ_CP012357.1"/>
</dbReference>
<evidence type="ECO:0000256" key="1">
    <source>
        <dbReference type="ARBA" id="ARBA00022679"/>
    </source>
</evidence>
<keyword evidence="1 3" id="KW-0808">Transferase</keyword>
<organism evidence="3 4">
    <name type="scientific">Spiroplasma litorale</name>
    <dbReference type="NCBI Taxonomy" id="216942"/>
    <lineage>
        <taxon>Bacteria</taxon>
        <taxon>Bacillati</taxon>
        <taxon>Mycoplasmatota</taxon>
        <taxon>Mollicutes</taxon>
        <taxon>Entomoplasmatales</taxon>
        <taxon>Spiroplasmataceae</taxon>
        <taxon>Spiroplasma</taxon>
    </lineage>
</organism>
<dbReference type="PATRIC" id="fig|216942.3.peg.1033"/>
<reference evidence="3 4" key="1">
    <citation type="journal article" date="2015" name="Genome Announc.">
        <title>Complete Genome Sequence of Spiroplasma litorale TN-1T (DSM 21781), a Bacterium Isolated from a Green-Eyed Horsefly (Tabanus nigrovittatus).</title>
        <authorList>
            <person name="Lo W.S."/>
            <person name="Lai Y.C."/>
            <person name="Lien Y.W."/>
            <person name="Wang T.H."/>
            <person name="Kuo C.H."/>
        </authorList>
    </citation>
    <scope>NUCLEOTIDE SEQUENCE [LARGE SCALE GENOMIC DNA]</scope>
    <source>
        <strain evidence="3 4">TN-1</strain>
    </source>
</reference>
<dbReference type="GO" id="GO:0016740">
    <property type="term" value="F:transferase activity"/>
    <property type="evidence" value="ECO:0007669"/>
    <property type="project" value="UniProtKB-KW"/>
</dbReference>
<name>A0A0K1W368_9MOLU</name>
<gene>
    <name evidence="3" type="primary">vat</name>
    <name evidence="3" type="ORF">SLITO_v1c10170</name>
</gene>
<keyword evidence="2" id="KW-0677">Repeat</keyword>
<dbReference type="KEGG" id="sll:SLITO_v1c10170"/>
<proteinExistence type="predicted"/>
<dbReference type="PANTHER" id="PTHR43300">
    <property type="entry name" value="ACETYLTRANSFERASE"/>
    <property type="match status" value="1"/>
</dbReference>
<dbReference type="EMBL" id="CP012357">
    <property type="protein sequence ID" value="AKX34628.1"/>
    <property type="molecule type" value="Genomic_DNA"/>
</dbReference>
<dbReference type="InterPro" id="IPR018357">
    <property type="entry name" value="Hexapep_transf_CS"/>
</dbReference>
<dbReference type="PANTHER" id="PTHR43300:SF11">
    <property type="entry name" value="ACETYLTRANSFERASE RV3034C-RELATED"/>
    <property type="match status" value="1"/>
</dbReference>
<evidence type="ECO:0000313" key="3">
    <source>
        <dbReference type="EMBL" id="AKX34628.1"/>
    </source>
</evidence>
<dbReference type="OrthoDB" id="9801697at2"/>
<dbReference type="STRING" id="216942.SLITO_v1c10170"/>
<evidence type="ECO:0000256" key="2">
    <source>
        <dbReference type="ARBA" id="ARBA00022737"/>
    </source>
</evidence>
<keyword evidence="4" id="KW-1185">Reference proteome</keyword>
<sequence>MSKSNKVSFLKDYITNEAIEIGDYTYYYSFDGEKGLIEFQNKNVIYHFPKITKNKLVIGRFCAIADNVKFIMSGANHRINSLSSFPFEIFKEFQTFNNINKNNYTYKGDTIIENDVWIGYGATIMPGVKIGNGAIVGAMSVVTKNVEPYTVVAGNPAKFIKKRFSEKTIEKLLNIKWWDKSIHEIKKMIPMLTKEQK</sequence>
<dbReference type="AlphaFoldDB" id="A0A0K1W368"/>
<accession>A0A0K1W368</accession>
<dbReference type="InterPro" id="IPR001451">
    <property type="entry name" value="Hexapep"/>
</dbReference>
<dbReference type="InterPro" id="IPR011004">
    <property type="entry name" value="Trimer_LpxA-like_sf"/>
</dbReference>
<dbReference type="PROSITE" id="PS00101">
    <property type="entry name" value="HEXAPEP_TRANSFERASES"/>
    <property type="match status" value="1"/>
</dbReference>
<dbReference type="Gene3D" id="2.160.10.10">
    <property type="entry name" value="Hexapeptide repeat proteins"/>
    <property type="match status" value="1"/>
</dbReference>
<dbReference type="InterPro" id="IPR050179">
    <property type="entry name" value="Trans_hexapeptide_repeat"/>
</dbReference>
<protein>
    <submittedName>
        <fullName evidence="3">Acetyltransferase</fullName>
    </submittedName>
</protein>
<dbReference type="SUPFAM" id="SSF51161">
    <property type="entry name" value="Trimeric LpxA-like enzymes"/>
    <property type="match status" value="1"/>
</dbReference>
<dbReference type="Proteomes" id="UP000067476">
    <property type="component" value="Chromosome"/>
</dbReference>
<evidence type="ECO:0000313" key="4">
    <source>
        <dbReference type="Proteomes" id="UP000067476"/>
    </source>
</evidence>